<dbReference type="RefSeq" id="WP_106154796.1">
    <property type="nucleotide sequence ID" value="NZ_PVTS01000030.1"/>
</dbReference>
<dbReference type="PANTHER" id="PTHR30349:SF64">
    <property type="entry name" value="PROPHAGE INTEGRASE INTD-RELATED"/>
    <property type="match status" value="1"/>
</dbReference>
<dbReference type="PROSITE" id="PS51898">
    <property type="entry name" value="TYR_RECOMBINASE"/>
    <property type="match status" value="1"/>
</dbReference>
<dbReference type="SUPFAM" id="SSF56349">
    <property type="entry name" value="DNA breaking-rejoining enzymes"/>
    <property type="match status" value="1"/>
</dbReference>
<keyword evidence="2" id="KW-0229">DNA integration</keyword>
<dbReference type="GO" id="GO:0015074">
    <property type="term" value="P:DNA integration"/>
    <property type="evidence" value="ECO:0007669"/>
    <property type="project" value="UniProtKB-KW"/>
</dbReference>
<dbReference type="Pfam" id="PF00589">
    <property type="entry name" value="Phage_integrase"/>
    <property type="match status" value="1"/>
</dbReference>
<dbReference type="NCBIfam" id="NF040815">
    <property type="entry name" value="recomb_XerA_Arch"/>
    <property type="match status" value="1"/>
</dbReference>
<dbReference type="InterPro" id="IPR013762">
    <property type="entry name" value="Integrase-like_cat_sf"/>
</dbReference>
<evidence type="ECO:0000256" key="1">
    <source>
        <dbReference type="ARBA" id="ARBA00008857"/>
    </source>
</evidence>
<name>A0A2T0WQ96_9BACT</name>
<keyword evidence="9" id="KW-1185">Reference proteome</keyword>
<dbReference type="InterPro" id="IPR050090">
    <property type="entry name" value="Tyrosine_recombinase_XerCD"/>
</dbReference>
<accession>A0A2T0WQ96</accession>
<evidence type="ECO:0000256" key="5">
    <source>
        <dbReference type="PROSITE-ProRule" id="PRU01248"/>
    </source>
</evidence>
<proteinExistence type="inferred from homology"/>
<dbReference type="Proteomes" id="UP000252733">
    <property type="component" value="Unassembled WGS sequence"/>
</dbReference>
<dbReference type="InterPro" id="IPR044068">
    <property type="entry name" value="CB"/>
</dbReference>
<evidence type="ECO:0000259" key="6">
    <source>
        <dbReference type="PROSITE" id="PS51898"/>
    </source>
</evidence>
<protein>
    <submittedName>
        <fullName evidence="8">Site-specific recombinase XerD</fullName>
    </submittedName>
</protein>
<evidence type="ECO:0000256" key="2">
    <source>
        <dbReference type="ARBA" id="ARBA00022908"/>
    </source>
</evidence>
<reference evidence="8 9" key="1">
    <citation type="submission" date="2018-07" db="EMBL/GenBank/DDBJ databases">
        <title>Freshwater and sediment microbial communities from various areas in North America, analyzing microbe dynamics in response to fracking.</title>
        <authorList>
            <person name="Lamendella R."/>
        </authorList>
    </citation>
    <scope>NUCLEOTIDE SEQUENCE [LARGE SCALE GENOMIC DNA]</scope>
    <source>
        <strain evidence="8 9">160A</strain>
    </source>
</reference>
<feature type="domain" description="Tyr recombinase" evidence="6">
    <location>
        <begin position="197"/>
        <end position="370"/>
    </location>
</feature>
<organism evidence="8 9">
    <name type="scientific">Marinilabilia salmonicolor</name>
    <dbReference type="NCBI Taxonomy" id="989"/>
    <lineage>
        <taxon>Bacteria</taxon>
        <taxon>Pseudomonadati</taxon>
        <taxon>Bacteroidota</taxon>
        <taxon>Bacteroidia</taxon>
        <taxon>Marinilabiliales</taxon>
        <taxon>Marinilabiliaceae</taxon>
        <taxon>Marinilabilia</taxon>
    </lineage>
</organism>
<evidence type="ECO:0000313" key="8">
    <source>
        <dbReference type="EMBL" id="RCW28855.1"/>
    </source>
</evidence>
<dbReference type="InterPro" id="IPR004107">
    <property type="entry name" value="Integrase_SAM-like_N"/>
</dbReference>
<evidence type="ECO:0000259" key="7">
    <source>
        <dbReference type="PROSITE" id="PS51900"/>
    </source>
</evidence>
<dbReference type="InterPro" id="IPR010998">
    <property type="entry name" value="Integrase_recombinase_N"/>
</dbReference>
<dbReference type="InterPro" id="IPR011010">
    <property type="entry name" value="DNA_brk_join_enz"/>
</dbReference>
<evidence type="ECO:0000256" key="3">
    <source>
        <dbReference type="ARBA" id="ARBA00023125"/>
    </source>
</evidence>
<keyword evidence="3 5" id="KW-0238">DNA-binding</keyword>
<gene>
    <name evidence="8" type="ORF">DFO77_13538</name>
</gene>
<dbReference type="OrthoDB" id="9801717at2"/>
<dbReference type="EMBL" id="QPIZ01000035">
    <property type="protein sequence ID" value="RCW28855.1"/>
    <property type="molecule type" value="Genomic_DNA"/>
</dbReference>
<dbReference type="Gene3D" id="1.10.150.130">
    <property type="match status" value="1"/>
</dbReference>
<comment type="similarity">
    <text evidence="1">Belongs to the 'phage' integrase family.</text>
</comment>
<sequence length="379" mass="44383">MNPKPTISLIPATHRGNEVILFRFDYNENLIKTIRKLPEIRWSATKKCWYQPKIQFNLNHTFALIKPLAFLDYKLMLSEKNQDAPNKTPTENRYTHRATTPLPDGYMELLHQKRYSENTIRTYTAYIKDFSYAFRNKQLSEITKEEISSYMLGLIEKNKISGTEQNQRINAIKFYYEKVLGHEKSTYYLERPRTEKPLPKVFSKQEVISIIKQCSNLKHRCILSMIYSAGLRRSELINLKLSDILADRNQIIIRHAKGKKDRYSLLSPHLLKELRAYYKTFRPTVWLFEGQKPGTQYSASSIRKILSIAAKKAGIKRRITPHMLRHSFATHLLEQGIDLRYIQSLLGHSSSKTTEIYTHVSTSELSKIKNPLDDLWEPD</sequence>
<evidence type="ECO:0000256" key="4">
    <source>
        <dbReference type="ARBA" id="ARBA00023172"/>
    </source>
</evidence>
<dbReference type="InterPro" id="IPR002104">
    <property type="entry name" value="Integrase_catalytic"/>
</dbReference>
<feature type="domain" description="Core-binding (CB)" evidence="7">
    <location>
        <begin position="97"/>
        <end position="180"/>
    </location>
</feature>
<dbReference type="Pfam" id="PF13495">
    <property type="entry name" value="Phage_int_SAM_4"/>
    <property type="match status" value="1"/>
</dbReference>
<evidence type="ECO:0000313" key="9">
    <source>
        <dbReference type="Proteomes" id="UP000252733"/>
    </source>
</evidence>
<dbReference type="PANTHER" id="PTHR30349">
    <property type="entry name" value="PHAGE INTEGRASE-RELATED"/>
    <property type="match status" value="1"/>
</dbReference>
<comment type="caution">
    <text evidence="8">The sequence shown here is derived from an EMBL/GenBank/DDBJ whole genome shotgun (WGS) entry which is preliminary data.</text>
</comment>
<keyword evidence="4" id="KW-0233">DNA recombination</keyword>
<dbReference type="GO" id="GO:0006310">
    <property type="term" value="P:DNA recombination"/>
    <property type="evidence" value="ECO:0007669"/>
    <property type="project" value="UniProtKB-KW"/>
</dbReference>
<dbReference type="Gene3D" id="1.10.443.10">
    <property type="entry name" value="Intergrase catalytic core"/>
    <property type="match status" value="1"/>
</dbReference>
<dbReference type="AlphaFoldDB" id="A0A2T0WQ96"/>
<dbReference type="GO" id="GO:0003677">
    <property type="term" value="F:DNA binding"/>
    <property type="evidence" value="ECO:0007669"/>
    <property type="project" value="UniProtKB-UniRule"/>
</dbReference>
<dbReference type="PROSITE" id="PS51900">
    <property type="entry name" value="CB"/>
    <property type="match status" value="1"/>
</dbReference>